<dbReference type="GO" id="GO:0022857">
    <property type="term" value="F:transmembrane transporter activity"/>
    <property type="evidence" value="ECO:0007669"/>
    <property type="project" value="InterPro"/>
</dbReference>
<accession>I3CD50</accession>
<dbReference type="eggNOG" id="COG2814">
    <property type="taxonomic scope" value="Bacteria"/>
</dbReference>
<feature type="transmembrane region" description="Helical" evidence="4">
    <location>
        <begin position="341"/>
        <end position="359"/>
    </location>
</feature>
<evidence type="ECO:0000256" key="2">
    <source>
        <dbReference type="ARBA" id="ARBA00022989"/>
    </source>
</evidence>
<keyword evidence="2 4" id="KW-1133">Transmembrane helix</keyword>
<feature type="domain" description="Major facilitator superfamily (MFS) profile" evidence="5">
    <location>
        <begin position="15"/>
        <end position="391"/>
    </location>
</feature>
<dbReference type="Pfam" id="PF06779">
    <property type="entry name" value="MFS_4"/>
    <property type="match status" value="1"/>
</dbReference>
<dbReference type="OrthoDB" id="9797953at2"/>
<evidence type="ECO:0000313" key="7">
    <source>
        <dbReference type="Proteomes" id="UP000005744"/>
    </source>
</evidence>
<dbReference type="GO" id="GO:0005886">
    <property type="term" value="C:plasma membrane"/>
    <property type="evidence" value="ECO:0007669"/>
    <property type="project" value="TreeGrafter"/>
</dbReference>
<evidence type="ECO:0000256" key="3">
    <source>
        <dbReference type="ARBA" id="ARBA00023136"/>
    </source>
</evidence>
<dbReference type="HOGENOM" id="CLU_001265_7_2_6"/>
<protein>
    <submittedName>
        <fullName evidence="6">Arabinose efflux permease family protein</fullName>
    </submittedName>
</protein>
<feature type="transmembrane region" description="Helical" evidence="4">
    <location>
        <begin position="279"/>
        <end position="296"/>
    </location>
</feature>
<feature type="transmembrane region" description="Helical" evidence="4">
    <location>
        <begin position="16"/>
        <end position="35"/>
    </location>
</feature>
<name>I3CD50_9GAMM</name>
<keyword evidence="3 4" id="KW-0472">Membrane</keyword>
<reference evidence="6 7" key="1">
    <citation type="submission" date="2011-11" db="EMBL/GenBank/DDBJ databases">
        <title>Improved High-Quality Draft sequence of Beggiatoa alba B18lD.</title>
        <authorList>
            <consortium name="US DOE Joint Genome Institute"/>
            <person name="Lucas S."/>
            <person name="Han J."/>
            <person name="Lapidus A."/>
            <person name="Cheng J.-F."/>
            <person name="Goodwin L."/>
            <person name="Pitluck S."/>
            <person name="Peters L."/>
            <person name="Mikhailova N."/>
            <person name="Held B."/>
            <person name="Detter J.C."/>
            <person name="Han C."/>
            <person name="Tapia R."/>
            <person name="Land M."/>
            <person name="Hauser L."/>
            <person name="Kyrpides N."/>
            <person name="Ivanova N."/>
            <person name="Pagani I."/>
            <person name="Samuel K."/>
            <person name="Teske A."/>
            <person name="Mueller J."/>
            <person name="Woyke T."/>
        </authorList>
    </citation>
    <scope>NUCLEOTIDE SEQUENCE [LARGE SCALE GENOMIC DNA]</scope>
    <source>
        <strain evidence="6 7">B18LD</strain>
    </source>
</reference>
<dbReference type="InterPro" id="IPR036259">
    <property type="entry name" value="MFS_trans_sf"/>
</dbReference>
<keyword evidence="7" id="KW-1185">Reference proteome</keyword>
<dbReference type="EMBL" id="JH600070">
    <property type="protein sequence ID" value="EIJ41543.1"/>
    <property type="molecule type" value="Genomic_DNA"/>
</dbReference>
<sequence>MLGISISARYVERFKVITAGICALILTVGLARFAYTPMLPIMHDEAGLSDLAAGWLATFNYAGYMMGALIAATMKALSRKFLLYRFGLIIAVITTLAMGLTDNLVLWASLRFIAGISSTAGLLLASGLVLNWLIRERYRPDLGVHFMGLGLGIIVSGLAIAIMTHDVTWDKQWIFLGIFGLIFFIPAWFWMPAPKPLDIDNISYEQRPIARQWLILLILAYFCGGFGYVISATFIVAILEKLPILTGHGGMVWVIVGLAAVPSSFLWDKVARPLGKVGALVLAYGLEIISFILPVVSDNVILNLASAILYGGTFVGIVSLTLSLIGQYFPENPAKAMARLTLSYGVAQITAPVMAGYIAETTGNYHGALIITAIIMGIGVGLLLRLKKQQTHVLQPVTAVS</sequence>
<dbReference type="PANTHER" id="PTHR23537:SF1">
    <property type="entry name" value="SUGAR TRANSPORTER"/>
    <property type="match status" value="1"/>
</dbReference>
<dbReference type="RefSeq" id="WP_002683563.1">
    <property type="nucleotide sequence ID" value="NZ_JH600070.1"/>
</dbReference>
<feature type="transmembrane region" description="Helical" evidence="4">
    <location>
        <begin position="81"/>
        <end position="100"/>
    </location>
</feature>
<dbReference type="PANTHER" id="PTHR23537">
    <property type="match status" value="1"/>
</dbReference>
<feature type="transmembrane region" description="Helical" evidence="4">
    <location>
        <begin position="55"/>
        <end position="74"/>
    </location>
</feature>
<evidence type="ECO:0000256" key="1">
    <source>
        <dbReference type="ARBA" id="ARBA00022692"/>
    </source>
</evidence>
<dbReference type="InterPro" id="IPR020846">
    <property type="entry name" value="MFS_dom"/>
</dbReference>
<dbReference type="STRING" id="395493.BegalDRAFT_0629"/>
<evidence type="ECO:0000256" key="4">
    <source>
        <dbReference type="SAM" id="Phobius"/>
    </source>
</evidence>
<dbReference type="InterPro" id="IPR010645">
    <property type="entry name" value="MFS_4"/>
</dbReference>
<feature type="transmembrane region" description="Helical" evidence="4">
    <location>
        <begin position="250"/>
        <end position="267"/>
    </location>
</feature>
<feature type="transmembrane region" description="Helical" evidence="4">
    <location>
        <begin position="112"/>
        <end position="134"/>
    </location>
</feature>
<feature type="transmembrane region" description="Helical" evidence="4">
    <location>
        <begin position="173"/>
        <end position="192"/>
    </location>
</feature>
<keyword evidence="1 4" id="KW-0812">Transmembrane</keyword>
<gene>
    <name evidence="6" type="ORF">BegalDRAFT_0629</name>
</gene>
<dbReference type="AlphaFoldDB" id="I3CD50"/>
<dbReference type="SUPFAM" id="SSF103473">
    <property type="entry name" value="MFS general substrate transporter"/>
    <property type="match status" value="1"/>
</dbReference>
<evidence type="ECO:0000313" key="6">
    <source>
        <dbReference type="EMBL" id="EIJ41543.1"/>
    </source>
</evidence>
<dbReference type="Proteomes" id="UP000005744">
    <property type="component" value="Unassembled WGS sequence"/>
</dbReference>
<dbReference type="PROSITE" id="PS50850">
    <property type="entry name" value="MFS"/>
    <property type="match status" value="1"/>
</dbReference>
<feature type="transmembrane region" description="Helical" evidence="4">
    <location>
        <begin position="308"/>
        <end position="329"/>
    </location>
</feature>
<feature type="transmembrane region" description="Helical" evidence="4">
    <location>
        <begin position="365"/>
        <end position="384"/>
    </location>
</feature>
<evidence type="ECO:0000259" key="5">
    <source>
        <dbReference type="PROSITE" id="PS50850"/>
    </source>
</evidence>
<feature type="transmembrane region" description="Helical" evidence="4">
    <location>
        <begin position="146"/>
        <end position="167"/>
    </location>
</feature>
<proteinExistence type="predicted"/>
<organism evidence="6 7">
    <name type="scientific">Beggiatoa alba B18LD</name>
    <dbReference type="NCBI Taxonomy" id="395493"/>
    <lineage>
        <taxon>Bacteria</taxon>
        <taxon>Pseudomonadati</taxon>
        <taxon>Pseudomonadota</taxon>
        <taxon>Gammaproteobacteria</taxon>
        <taxon>Thiotrichales</taxon>
        <taxon>Thiotrichaceae</taxon>
        <taxon>Beggiatoa</taxon>
    </lineage>
</organism>
<dbReference type="Gene3D" id="1.20.1250.20">
    <property type="entry name" value="MFS general substrate transporter like domains"/>
    <property type="match status" value="2"/>
</dbReference>
<feature type="transmembrane region" description="Helical" evidence="4">
    <location>
        <begin position="213"/>
        <end position="238"/>
    </location>
</feature>